<evidence type="ECO:0000256" key="4">
    <source>
        <dbReference type="ARBA" id="ARBA00022475"/>
    </source>
</evidence>
<evidence type="ECO:0000256" key="13">
    <source>
        <dbReference type="ARBA" id="ARBA00023137"/>
    </source>
</evidence>
<feature type="compositionally biased region" description="Polar residues" evidence="19">
    <location>
        <begin position="37"/>
        <end position="50"/>
    </location>
</feature>
<keyword evidence="3 16" id="KW-0728">SH3 domain</keyword>
<evidence type="ECO:0000256" key="19">
    <source>
        <dbReference type="SAM" id="MobiDB-lite"/>
    </source>
</evidence>
<name>A0A6Q2XEM3_ESOLU</name>
<evidence type="ECO:0000256" key="10">
    <source>
        <dbReference type="ARBA" id="ARBA00022840"/>
    </source>
</evidence>
<keyword evidence="8 17" id="KW-0547">Nucleotide-binding</keyword>
<dbReference type="EC" id="2.7.10.2" evidence="18"/>
<dbReference type="FunFam" id="1.10.510.10:FF:000986">
    <property type="entry name" value="Protein tyrosine kinase 2aa"/>
    <property type="match status" value="1"/>
</dbReference>
<dbReference type="SUPFAM" id="SSF50044">
    <property type="entry name" value="SH3-domain"/>
    <property type="match status" value="1"/>
</dbReference>
<reference evidence="23" key="3">
    <citation type="submission" date="2025-08" db="UniProtKB">
        <authorList>
            <consortium name="Ensembl"/>
        </authorList>
    </citation>
    <scope>IDENTIFICATION</scope>
</reference>
<dbReference type="Gene3D" id="2.30.30.40">
    <property type="entry name" value="SH3 Domains"/>
    <property type="match status" value="1"/>
</dbReference>
<feature type="domain" description="SH2" evidence="20">
    <location>
        <begin position="120"/>
        <end position="217"/>
    </location>
</feature>
<dbReference type="InterPro" id="IPR000980">
    <property type="entry name" value="SH2"/>
</dbReference>
<dbReference type="InterPro" id="IPR036860">
    <property type="entry name" value="SH2_dom_sf"/>
</dbReference>
<keyword evidence="5" id="KW-0597">Phosphoprotein</keyword>
<protein>
    <recommendedName>
        <fullName evidence="18">Tyrosine-protein kinase</fullName>
        <ecNumber evidence="18">2.7.10.2</ecNumber>
    </recommendedName>
</protein>
<feature type="binding site" evidence="17">
    <location>
        <position position="266"/>
    </location>
    <ligand>
        <name>ATP</name>
        <dbReference type="ChEBI" id="CHEBI:30616"/>
    </ligand>
</feature>
<evidence type="ECO:0000256" key="3">
    <source>
        <dbReference type="ARBA" id="ARBA00022443"/>
    </source>
</evidence>
<dbReference type="InterPro" id="IPR000719">
    <property type="entry name" value="Prot_kinase_dom"/>
</dbReference>
<dbReference type="CDD" id="cd10363">
    <property type="entry name" value="SH2_Src_HCK"/>
    <property type="match status" value="1"/>
</dbReference>
<dbReference type="PROSITE" id="PS50001">
    <property type="entry name" value="SH2"/>
    <property type="match status" value="1"/>
</dbReference>
<dbReference type="SUPFAM" id="SSF56112">
    <property type="entry name" value="Protein kinase-like (PK-like)"/>
    <property type="match status" value="1"/>
</dbReference>
<accession>A0A6Q2XEM3</accession>
<dbReference type="InterPro" id="IPR017441">
    <property type="entry name" value="Protein_kinase_ATP_BS"/>
</dbReference>
<evidence type="ECO:0000256" key="1">
    <source>
        <dbReference type="ARBA" id="ARBA00004236"/>
    </source>
</evidence>
<dbReference type="Proteomes" id="UP000265140">
    <property type="component" value="Chromosome 12"/>
</dbReference>
<evidence type="ECO:0000256" key="17">
    <source>
        <dbReference type="PROSITE-ProRule" id="PRU10141"/>
    </source>
</evidence>
<dbReference type="PROSITE" id="PS50011">
    <property type="entry name" value="PROTEIN_KINASE_DOM"/>
    <property type="match status" value="1"/>
</dbReference>
<evidence type="ECO:0000256" key="6">
    <source>
        <dbReference type="ARBA" id="ARBA00022679"/>
    </source>
</evidence>
<dbReference type="FunFam" id="3.30.505.10:FF:000010">
    <property type="entry name" value="Tyrosine-protein kinase"/>
    <property type="match status" value="1"/>
</dbReference>
<evidence type="ECO:0000256" key="7">
    <source>
        <dbReference type="ARBA" id="ARBA00022707"/>
    </source>
</evidence>
<dbReference type="Gene3D" id="3.30.505.10">
    <property type="entry name" value="SH2 domain"/>
    <property type="match status" value="1"/>
</dbReference>
<feature type="domain" description="SH3" evidence="21">
    <location>
        <begin position="55"/>
        <end position="115"/>
    </location>
</feature>
<dbReference type="InterPro" id="IPR011009">
    <property type="entry name" value="Kinase-like_dom_sf"/>
</dbReference>
<feature type="region of interest" description="Disordered" evidence="19">
    <location>
        <begin position="1"/>
        <end position="50"/>
    </location>
</feature>
<keyword evidence="9 18" id="KW-0418">Kinase</keyword>
<dbReference type="PRINTS" id="PR00452">
    <property type="entry name" value="SH3DOMAIN"/>
</dbReference>
<dbReference type="AlphaFoldDB" id="A0A6Q2XEM3"/>
<keyword evidence="6 18" id="KW-0808">Transferase</keyword>
<keyword evidence="13 18" id="KW-0829">Tyrosine-protein kinase</keyword>
<dbReference type="InterPro" id="IPR050198">
    <property type="entry name" value="Non-receptor_tyrosine_kinases"/>
</dbReference>
<evidence type="ECO:0000256" key="5">
    <source>
        <dbReference type="ARBA" id="ARBA00022553"/>
    </source>
</evidence>
<dbReference type="Bgee" id="ENSELUG00000009250">
    <property type="expression patterns" value="Expressed in head kidney and 15 other cell types or tissues"/>
</dbReference>
<evidence type="ECO:0000256" key="11">
    <source>
        <dbReference type="ARBA" id="ARBA00022843"/>
    </source>
</evidence>
<reference evidence="23" key="2">
    <citation type="submission" date="2020-02" db="EMBL/GenBank/DDBJ databases">
        <title>Esox lucius (northern pike) genome, fEsoLuc1, primary haplotype.</title>
        <authorList>
            <person name="Myers G."/>
            <person name="Karagic N."/>
            <person name="Meyer A."/>
            <person name="Pippel M."/>
            <person name="Reichard M."/>
            <person name="Winkler S."/>
            <person name="Tracey A."/>
            <person name="Sims Y."/>
            <person name="Howe K."/>
            <person name="Rhie A."/>
            <person name="Formenti G."/>
            <person name="Durbin R."/>
            <person name="Fedrigo O."/>
            <person name="Jarvis E.D."/>
        </authorList>
    </citation>
    <scope>NUCLEOTIDE SEQUENCE [LARGE SCALE GENOMIC DNA]</scope>
</reference>
<evidence type="ECO:0000313" key="23">
    <source>
        <dbReference type="Ensembl" id="ENSELUP00000051511.1"/>
    </source>
</evidence>
<dbReference type="SMART" id="SM00326">
    <property type="entry name" value="SH3"/>
    <property type="match status" value="1"/>
</dbReference>
<evidence type="ECO:0000259" key="20">
    <source>
        <dbReference type="PROSITE" id="PS50001"/>
    </source>
</evidence>
<evidence type="ECO:0000256" key="14">
    <source>
        <dbReference type="ARBA" id="ARBA00023288"/>
    </source>
</evidence>
<comment type="subcellular location">
    <subcellularLocation>
        <location evidence="1">Cell membrane</location>
    </subcellularLocation>
    <subcellularLocation>
        <location evidence="2">Membrane</location>
        <topology evidence="2">Lipid-anchor</topology>
    </subcellularLocation>
</comment>
<dbReference type="GO" id="GO:0005524">
    <property type="term" value="F:ATP binding"/>
    <property type="evidence" value="ECO:0007669"/>
    <property type="project" value="UniProtKB-UniRule"/>
</dbReference>
<reference evidence="24" key="1">
    <citation type="journal article" date="2014" name="PLoS ONE">
        <title>The genome and linkage map of the northern pike (Esox lucius): conserved synteny revealed between the salmonid sister group and the Neoteleostei.</title>
        <authorList>
            <person name="Rondeau E.B."/>
            <person name="Minkley D.R."/>
            <person name="Leong J.S."/>
            <person name="Messmer A.M."/>
            <person name="Jantzen J.R."/>
            <person name="von Schalburg K.R."/>
            <person name="Lemon C."/>
            <person name="Bird N.H."/>
            <person name="Koop B.F."/>
        </authorList>
    </citation>
    <scope>NUCLEOTIDE SEQUENCE</scope>
</reference>
<dbReference type="InterPro" id="IPR001452">
    <property type="entry name" value="SH3_domain"/>
</dbReference>
<comment type="similarity">
    <text evidence="18">Belongs to the protein kinase superfamily. Tyr protein kinase family.</text>
</comment>
<evidence type="ECO:0000256" key="12">
    <source>
        <dbReference type="ARBA" id="ARBA00023136"/>
    </source>
</evidence>
<keyword evidence="24" id="KW-1185">Reference proteome</keyword>
<keyword evidence="11" id="KW-0832">Ubl conjugation</keyword>
<dbReference type="SUPFAM" id="SSF55550">
    <property type="entry name" value="SH2 domain"/>
    <property type="match status" value="1"/>
</dbReference>
<evidence type="ECO:0000256" key="15">
    <source>
        <dbReference type="PROSITE-ProRule" id="PRU00191"/>
    </source>
</evidence>
<evidence type="ECO:0000313" key="24">
    <source>
        <dbReference type="Proteomes" id="UP000265140"/>
    </source>
</evidence>
<keyword evidence="4" id="KW-1003">Cell membrane</keyword>
<dbReference type="Ensembl" id="ENSELUT00000049105.2">
    <property type="protein sequence ID" value="ENSELUP00000051511.1"/>
    <property type="gene ID" value="ENSELUG00000009250.3"/>
</dbReference>
<evidence type="ECO:0000256" key="2">
    <source>
        <dbReference type="ARBA" id="ARBA00004635"/>
    </source>
</evidence>
<dbReference type="CDD" id="cd11845">
    <property type="entry name" value="SH3_Src_like"/>
    <property type="match status" value="1"/>
</dbReference>
<keyword evidence="12" id="KW-0472">Membrane</keyword>
<dbReference type="Pfam" id="PF00017">
    <property type="entry name" value="SH2"/>
    <property type="match status" value="1"/>
</dbReference>
<dbReference type="SMART" id="SM00252">
    <property type="entry name" value="SH2"/>
    <property type="match status" value="1"/>
</dbReference>
<dbReference type="GO" id="GO:0005886">
    <property type="term" value="C:plasma membrane"/>
    <property type="evidence" value="ECO:0007669"/>
    <property type="project" value="UniProtKB-SubCell"/>
</dbReference>
<dbReference type="Gene3D" id="1.10.510.10">
    <property type="entry name" value="Transferase(Phosphotransferase) domain 1"/>
    <property type="match status" value="1"/>
</dbReference>
<evidence type="ECO:0000256" key="9">
    <source>
        <dbReference type="ARBA" id="ARBA00022777"/>
    </source>
</evidence>
<dbReference type="PROSITE" id="PS50002">
    <property type="entry name" value="SH3"/>
    <property type="match status" value="1"/>
</dbReference>
<organism evidence="23 24">
    <name type="scientific">Esox lucius</name>
    <name type="common">Northern pike</name>
    <dbReference type="NCBI Taxonomy" id="8010"/>
    <lineage>
        <taxon>Eukaryota</taxon>
        <taxon>Metazoa</taxon>
        <taxon>Chordata</taxon>
        <taxon>Craniata</taxon>
        <taxon>Vertebrata</taxon>
        <taxon>Euteleostomi</taxon>
        <taxon>Actinopterygii</taxon>
        <taxon>Neopterygii</taxon>
        <taxon>Teleostei</taxon>
        <taxon>Protacanthopterygii</taxon>
        <taxon>Esociformes</taxon>
        <taxon>Esocidae</taxon>
        <taxon>Esox</taxon>
    </lineage>
</organism>
<dbReference type="PANTHER" id="PTHR24418">
    <property type="entry name" value="TYROSINE-PROTEIN KINASE"/>
    <property type="match status" value="1"/>
</dbReference>
<sequence length="478" mass="53909">MGCVGSKEQQDPISKAVVNDDFQNRTQNSAHYVKDPTTGNKNKTISTDPSVASDGSETIAIALYDYEGINEGDLGFKKGDKLKILQESGEWWRAKHAVTGQEGYIPSNYVAIDSLETEEWFFKGVSRKDAERQLLASGNKLGSYMIRDSETTKGSYSLSVRDGDSQSGDTVKHYKIRTLDNGGFYISPRITFTTLQELVSHYKKQGDGLCQALTSPCISPKPQKPWEKDAWEIPRESLKLDRRLGAGQFGEVWMATYNKHTKVAVKTMKPGTMSVEAFLAEANLMKALQHDKLVRLNAVVTKEEPIYIITEYMEKGSLLDFLKSDEGNRVQLPKLIDFSAQAAGLCQPNHPAFCVFVSVKSYYCALKGAKFPIKWTAPEAINYGSFTIKSDVWSFGILLTEIISYGRTPYPGMTNPEVIRSLERGYRMQRTDSCPQELYDIMLECWKNKPEDRPTFEYLQSVLEDFYTATESQYQQQP</sequence>
<evidence type="ECO:0000256" key="18">
    <source>
        <dbReference type="RuleBase" id="RU362096"/>
    </source>
</evidence>
<reference evidence="23" key="4">
    <citation type="submission" date="2025-09" db="UniProtKB">
        <authorList>
            <consortium name="Ensembl"/>
        </authorList>
    </citation>
    <scope>IDENTIFICATION</scope>
</reference>
<dbReference type="Gene3D" id="3.30.200.20">
    <property type="entry name" value="Phosphorylase Kinase, domain 1"/>
    <property type="match status" value="1"/>
</dbReference>
<dbReference type="InterPro" id="IPR001245">
    <property type="entry name" value="Ser-Thr/Tyr_kinase_cat_dom"/>
</dbReference>
<evidence type="ECO:0000256" key="16">
    <source>
        <dbReference type="PROSITE-ProRule" id="PRU00192"/>
    </source>
</evidence>
<dbReference type="FunFam" id="3.30.200.20:FF:000036">
    <property type="entry name" value="Tyrosine-protein kinase"/>
    <property type="match status" value="1"/>
</dbReference>
<evidence type="ECO:0000256" key="8">
    <source>
        <dbReference type="ARBA" id="ARBA00022741"/>
    </source>
</evidence>
<keyword evidence="14" id="KW-0449">Lipoprotein</keyword>
<evidence type="ECO:0000259" key="21">
    <source>
        <dbReference type="PROSITE" id="PS50002"/>
    </source>
</evidence>
<dbReference type="InterPro" id="IPR035851">
    <property type="entry name" value="HCK_SH2"/>
</dbReference>
<keyword evidence="7" id="KW-0519">Myristate</keyword>
<feature type="domain" description="Protein kinase" evidence="22">
    <location>
        <begin position="238"/>
        <end position="467"/>
    </location>
</feature>
<dbReference type="PROSITE" id="PS00107">
    <property type="entry name" value="PROTEIN_KINASE_ATP"/>
    <property type="match status" value="1"/>
</dbReference>
<dbReference type="GO" id="GO:0004715">
    <property type="term" value="F:non-membrane spanning protein tyrosine kinase activity"/>
    <property type="evidence" value="ECO:0007669"/>
    <property type="project" value="UniProtKB-EC"/>
</dbReference>
<comment type="catalytic activity">
    <reaction evidence="18">
        <text>L-tyrosyl-[protein] + ATP = O-phospho-L-tyrosyl-[protein] + ADP + H(+)</text>
        <dbReference type="Rhea" id="RHEA:10596"/>
        <dbReference type="Rhea" id="RHEA-COMP:10136"/>
        <dbReference type="Rhea" id="RHEA-COMP:20101"/>
        <dbReference type="ChEBI" id="CHEBI:15378"/>
        <dbReference type="ChEBI" id="CHEBI:30616"/>
        <dbReference type="ChEBI" id="CHEBI:46858"/>
        <dbReference type="ChEBI" id="CHEBI:61978"/>
        <dbReference type="ChEBI" id="CHEBI:456216"/>
        <dbReference type="EC" id="2.7.10.2"/>
    </reaction>
</comment>
<dbReference type="GeneTree" id="ENSGT00940000158738"/>
<keyword evidence="10 17" id="KW-0067">ATP-binding</keyword>
<dbReference type="Pfam" id="PF00018">
    <property type="entry name" value="SH3_1"/>
    <property type="match status" value="1"/>
</dbReference>
<dbReference type="Pfam" id="PF07714">
    <property type="entry name" value="PK_Tyr_Ser-Thr"/>
    <property type="match status" value="2"/>
</dbReference>
<keyword evidence="15" id="KW-0727">SH2 domain</keyword>
<evidence type="ECO:0000259" key="22">
    <source>
        <dbReference type="PROSITE" id="PS50011"/>
    </source>
</evidence>
<dbReference type="PRINTS" id="PR00401">
    <property type="entry name" value="SH2DOMAIN"/>
</dbReference>
<proteinExistence type="inferred from homology"/>
<dbReference type="InterPro" id="IPR036028">
    <property type="entry name" value="SH3-like_dom_sf"/>
</dbReference>